<feature type="region of interest" description="Disordered" evidence="5">
    <location>
        <begin position="14"/>
        <end position="48"/>
    </location>
</feature>
<dbReference type="GO" id="GO:0003676">
    <property type="term" value="F:nucleic acid binding"/>
    <property type="evidence" value="ECO:0007669"/>
    <property type="project" value="InterPro"/>
</dbReference>
<organism evidence="7 8">
    <name type="scientific">Eumeta variegata</name>
    <name type="common">Bagworm moth</name>
    <name type="synonym">Eumeta japonica</name>
    <dbReference type="NCBI Taxonomy" id="151549"/>
    <lineage>
        <taxon>Eukaryota</taxon>
        <taxon>Metazoa</taxon>
        <taxon>Ecdysozoa</taxon>
        <taxon>Arthropoda</taxon>
        <taxon>Hexapoda</taxon>
        <taxon>Insecta</taxon>
        <taxon>Pterygota</taxon>
        <taxon>Neoptera</taxon>
        <taxon>Endopterygota</taxon>
        <taxon>Lepidoptera</taxon>
        <taxon>Glossata</taxon>
        <taxon>Ditrysia</taxon>
        <taxon>Tineoidea</taxon>
        <taxon>Psychidae</taxon>
        <taxon>Oiketicinae</taxon>
        <taxon>Eumeta</taxon>
    </lineage>
</organism>
<evidence type="ECO:0000256" key="2">
    <source>
        <dbReference type="ARBA" id="ARBA00022801"/>
    </source>
</evidence>
<evidence type="ECO:0000256" key="1">
    <source>
        <dbReference type="ARBA" id="ARBA00022741"/>
    </source>
</evidence>
<dbReference type="GO" id="GO:0003678">
    <property type="term" value="F:DNA helicase activity"/>
    <property type="evidence" value="ECO:0007669"/>
    <property type="project" value="TreeGrafter"/>
</dbReference>
<dbReference type="GO" id="GO:0005524">
    <property type="term" value="F:ATP binding"/>
    <property type="evidence" value="ECO:0007669"/>
    <property type="project" value="UniProtKB-KW"/>
</dbReference>
<keyword evidence="4" id="KW-0067">ATP-binding</keyword>
<protein>
    <submittedName>
        <fullName evidence="7">U5 small nuclear ribonucleoprotein 200 kDa helicase</fullName>
    </submittedName>
</protein>
<keyword evidence="3 7" id="KW-0347">Helicase</keyword>
<dbReference type="AlphaFoldDB" id="A0A4C2A7V7"/>
<dbReference type="InterPro" id="IPR027417">
    <property type="entry name" value="P-loop_NTPase"/>
</dbReference>
<feature type="domain" description="Helicase ATP-binding" evidence="6">
    <location>
        <begin position="138"/>
        <end position="245"/>
    </location>
</feature>
<dbReference type="PROSITE" id="PS51192">
    <property type="entry name" value="HELICASE_ATP_BIND_1"/>
    <property type="match status" value="1"/>
</dbReference>
<dbReference type="STRING" id="151549.A0A4C2A7V7"/>
<dbReference type="Proteomes" id="UP000299102">
    <property type="component" value="Unassembled WGS sequence"/>
</dbReference>
<dbReference type="GO" id="GO:0016787">
    <property type="term" value="F:hydrolase activity"/>
    <property type="evidence" value="ECO:0007669"/>
    <property type="project" value="UniProtKB-KW"/>
</dbReference>
<dbReference type="FunFam" id="3.40.50.300:FF:003287">
    <property type="entry name" value="U5 small nuclear ribonucleoprotein 200 kDa helicase"/>
    <property type="match status" value="1"/>
</dbReference>
<evidence type="ECO:0000256" key="3">
    <source>
        <dbReference type="ARBA" id="ARBA00022806"/>
    </source>
</evidence>
<keyword evidence="8" id="KW-1185">Reference proteome</keyword>
<evidence type="ECO:0000256" key="4">
    <source>
        <dbReference type="ARBA" id="ARBA00022840"/>
    </source>
</evidence>
<keyword evidence="2" id="KW-0378">Hydrolase</keyword>
<evidence type="ECO:0000259" key="6">
    <source>
        <dbReference type="PROSITE" id="PS51192"/>
    </source>
</evidence>
<dbReference type="GO" id="GO:1990904">
    <property type="term" value="C:ribonucleoprotein complex"/>
    <property type="evidence" value="ECO:0007669"/>
    <property type="project" value="UniProtKB-KW"/>
</dbReference>
<dbReference type="InterPro" id="IPR011545">
    <property type="entry name" value="DEAD/DEAH_box_helicase_dom"/>
</dbReference>
<dbReference type="GO" id="GO:0005634">
    <property type="term" value="C:nucleus"/>
    <property type="evidence" value="ECO:0007669"/>
    <property type="project" value="TreeGrafter"/>
</dbReference>
<feature type="compositionally biased region" description="Polar residues" evidence="5">
    <location>
        <begin position="26"/>
        <end position="35"/>
    </location>
</feature>
<dbReference type="GO" id="GO:0000712">
    <property type="term" value="P:resolution of meiotic recombination intermediates"/>
    <property type="evidence" value="ECO:0007669"/>
    <property type="project" value="TreeGrafter"/>
</dbReference>
<reference evidence="7 8" key="1">
    <citation type="journal article" date="2019" name="Commun. Biol.">
        <title>The bagworm genome reveals a unique fibroin gene that provides high tensile strength.</title>
        <authorList>
            <person name="Kono N."/>
            <person name="Nakamura H."/>
            <person name="Ohtoshi R."/>
            <person name="Tomita M."/>
            <person name="Numata K."/>
            <person name="Arakawa K."/>
        </authorList>
    </citation>
    <scope>NUCLEOTIDE SEQUENCE [LARGE SCALE GENOMIC DNA]</scope>
</reference>
<name>A0A4C2A7V7_EUMVA</name>
<keyword evidence="1" id="KW-0547">Nucleotide-binding</keyword>
<dbReference type="InterPro" id="IPR050474">
    <property type="entry name" value="Hel308_SKI2-like"/>
</dbReference>
<proteinExistence type="predicted"/>
<evidence type="ECO:0000313" key="8">
    <source>
        <dbReference type="Proteomes" id="UP000299102"/>
    </source>
</evidence>
<accession>A0A4C2A7V7</accession>
<keyword evidence="7" id="KW-0687">Ribonucleoprotein</keyword>
<dbReference type="Gene3D" id="3.40.50.300">
    <property type="entry name" value="P-loop containing nucleotide triphosphate hydrolases"/>
    <property type="match status" value="1"/>
</dbReference>
<dbReference type="OrthoDB" id="5575at2759"/>
<gene>
    <name evidence="7" type="primary">l(3)72Ab</name>
    <name evidence="7" type="ORF">EVAR_69242_1</name>
</gene>
<dbReference type="InterPro" id="IPR014001">
    <property type="entry name" value="Helicase_ATP-bd"/>
</dbReference>
<sequence>MRSDNKLAKILVQLDTGKTEDDEGYGNSSRTSKINKLQMDDGSQGMTGQVPGQRQVLELDELAFTQGSHFMANKRCQLPDGSFRKQRKGYEEVHVPALKQVPFEDKEELQPIDKLPKYVQPVFEGFKTLNRIQSRLWRSALESDENMLLCAPTGAGKTNVALLCMMREIGKHINEDGTINADDFKIIYVAPMKSLVQEMVGNFGRRLACYNLTVSELTGDHQLTREQIAATQVIVCTLKMGHHYT</sequence>
<dbReference type="Pfam" id="PF00270">
    <property type="entry name" value="DEAD"/>
    <property type="match status" value="1"/>
</dbReference>
<evidence type="ECO:0000313" key="7">
    <source>
        <dbReference type="EMBL" id="GBP96188.1"/>
    </source>
</evidence>
<evidence type="ECO:0000256" key="5">
    <source>
        <dbReference type="SAM" id="MobiDB-lite"/>
    </source>
</evidence>
<dbReference type="PANTHER" id="PTHR47961:SF4">
    <property type="entry name" value="ACTIVATING SIGNAL COINTEGRATOR 1 COMPLEX SUBUNIT 3"/>
    <property type="match status" value="1"/>
</dbReference>
<comment type="caution">
    <text evidence="7">The sequence shown here is derived from an EMBL/GenBank/DDBJ whole genome shotgun (WGS) entry which is preliminary data.</text>
</comment>
<dbReference type="SUPFAM" id="SSF52540">
    <property type="entry name" value="P-loop containing nucleoside triphosphate hydrolases"/>
    <property type="match status" value="1"/>
</dbReference>
<dbReference type="PANTHER" id="PTHR47961">
    <property type="entry name" value="DNA POLYMERASE THETA, PUTATIVE (AFU_ORTHOLOGUE AFUA_1G05260)-RELATED"/>
    <property type="match status" value="1"/>
</dbReference>
<dbReference type="EMBL" id="BGZK01002750">
    <property type="protein sequence ID" value="GBP96188.1"/>
    <property type="molecule type" value="Genomic_DNA"/>
</dbReference>